<keyword evidence="1" id="KW-1133">Transmembrane helix</keyword>
<reference evidence="3" key="1">
    <citation type="journal article" date="2014" name="Int. J. Syst. Evol. Microbiol.">
        <title>Complete genome sequence of Corynebacterium casei LMG S-19264T (=DSM 44701T), isolated from a smear-ripened cheese.</title>
        <authorList>
            <consortium name="US DOE Joint Genome Institute (JGI-PGF)"/>
            <person name="Walter F."/>
            <person name="Albersmeier A."/>
            <person name="Kalinowski J."/>
            <person name="Ruckert C."/>
        </authorList>
    </citation>
    <scope>NUCLEOTIDE SEQUENCE</scope>
    <source>
        <strain evidence="3">JCM 11219</strain>
    </source>
</reference>
<feature type="transmembrane region" description="Helical" evidence="1">
    <location>
        <begin position="39"/>
        <end position="60"/>
    </location>
</feature>
<evidence type="ECO:0000313" key="5">
    <source>
        <dbReference type="Proteomes" id="UP001060771"/>
    </source>
</evidence>
<evidence type="ECO:0000256" key="1">
    <source>
        <dbReference type="SAM" id="Phobius"/>
    </source>
</evidence>
<evidence type="ECO:0000313" key="3">
    <source>
        <dbReference type="EMBL" id="GGI87480.1"/>
    </source>
</evidence>
<dbReference type="Proteomes" id="UP001060771">
    <property type="component" value="Chromosome"/>
</dbReference>
<sequence length="106" mass="11898">MVITPNLIGRRNILLYTLLSTGILSAVTAVILTYVQVGIIAYIIFIIIGLLRTYSFTANIPQVMLFLSILFYPVPHNMRIIAVIMLMIDGTLSAMGIYIELKTKRH</sequence>
<accession>A0A830EAT9</accession>
<reference evidence="2" key="4">
    <citation type="journal article" date="2023" name="Microbiol. Resour. Announc.">
        <title>Complete Genome Sequence of Vulcanisaeta souniana Strain IC-059, a Hyperthermophilic Archaeon Isolated from Hot Spring Water in Japan.</title>
        <authorList>
            <person name="Kato S."/>
            <person name="Itoh T."/>
            <person name="Wu L."/>
            <person name="Ma J."/>
            <person name="Ohkuma M."/>
        </authorList>
    </citation>
    <scope>NUCLEOTIDE SEQUENCE</scope>
    <source>
        <strain evidence="2">JCM 11219</strain>
    </source>
</reference>
<organism evidence="3 4">
    <name type="scientific">Vulcanisaeta souniana JCM 11219</name>
    <dbReference type="NCBI Taxonomy" id="1293586"/>
    <lineage>
        <taxon>Archaea</taxon>
        <taxon>Thermoproteota</taxon>
        <taxon>Thermoprotei</taxon>
        <taxon>Thermoproteales</taxon>
        <taxon>Thermoproteaceae</taxon>
        <taxon>Vulcanisaeta</taxon>
    </lineage>
</organism>
<dbReference type="Proteomes" id="UP000657075">
    <property type="component" value="Unassembled WGS sequence"/>
</dbReference>
<keyword evidence="5" id="KW-1185">Reference proteome</keyword>
<reference evidence="5" key="3">
    <citation type="submission" date="2022-09" db="EMBL/GenBank/DDBJ databases">
        <title>Complete genome sequence of Vulcanisaeta souniana.</title>
        <authorList>
            <person name="Kato S."/>
            <person name="Itoh T."/>
            <person name="Ohkuma M."/>
        </authorList>
    </citation>
    <scope>NUCLEOTIDE SEQUENCE [LARGE SCALE GENOMIC DNA]</scope>
    <source>
        <strain evidence="5">JCM 11219</strain>
    </source>
</reference>
<evidence type="ECO:0000313" key="2">
    <source>
        <dbReference type="EMBL" id="BDR93558.1"/>
    </source>
</evidence>
<feature type="transmembrane region" description="Helical" evidence="1">
    <location>
        <begin position="80"/>
        <end position="101"/>
    </location>
</feature>
<proteinExistence type="predicted"/>
<dbReference type="AlphaFoldDB" id="A0A830EAT9"/>
<keyword evidence="1" id="KW-0472">Membrane</keyword>
<evidence type="ECO:0000313" key="4">
    <source>
        <dbReference type="Proteomes" id="UP000657075"/>
    </source>
</evidence>
<reference evidence="3" key="2">
    <citation type="submission" date="2020-09" db="EMBL/GenBank/DDBJ databases">
        <authorList>
            <person name="Sun Q."/>
            <person name="Ohkuma M."/>
        </authorList>
    </citation>
    <scope>NUCLEOTIDE SEQUENCE</scope>
    <source>
        <strain evidence="3">JCM 11219</strain>
    </source>
</reference>
<dbReference type="RefSeq" id="WP_054844587.1">
    <property type="nucleotide sequence ID" value="NZ_AP026830.1"/>
</dbReference>
<name>A0A830EAT9_9CREN</name>
<dbReference type="GeneID" id="76208191"/>
<keyword evidence="1" id="KW-0812">Transmembrane</keyword>
<protein>
    <submittedName>
        <fullName evidence="3">Uncharacterized protein</fullName>
    </submittedName>
</protein>
<gene>
    <name evidence="3" type="ORF">GCM10007112_25480</name>
    <name evidence="2" type="ORF">Vsou_26510</name>
</gene>
<dbReference type="EMBL" id="AP026830">
    <property type="protein sequence ID" value="BDR93558.1"/>
    <property type="molecule type" value="Genomic_DNA"/>
</dbReference>
<dbReference type="EMBL" id="BMNM01000018">
    <property type="protein sequence ID" value="GGI87480.1"/>
    <property type="molecule type" value="Genomic_DNA"/>
</dbReference>
<feature type="transmembrane region" description="Helical" evidence="1">
    <location>
        <begin position="13"/>
        <end position="32"/>
    </location>
</feature>